<name>A0A2P2K5B7_RHIMU</name>
<evidence type="ECO:0000256" key="2">
    <source>
        <dbReference type="ARBA" id="ARBA00006574"/>
    </source>
</evidence>
<keyword evidence="4" id="KW-0611">Plant defense</keyword>
<accession>A0A2P2K5B7</accession>
<dbReference type="PANTHER" id="PTHR31942">
    <property type="entry name" value="MLO-LIKE PROTEIN 1"/>
    <property type="match status" value="1"/>
</dbReference>
<dbReference type="InterPro" id="IPR004326">
    <property type="entry name" value="Mlo"/>
</dbReference>
<evidence type="ECO:0000256" key="7">
    <source>
        <dbReference type="ARBA" id="ARBA00023265"/>
    </source>
</evidence>
<dbReference type="EMBL" id="GGEC01020442">
    <property type="protein sequence ID" value="MBX00926.1"/>
    <property type="molecule type" value="Transcribed_RNA"/>
</dbReference>
<protein>
    <submittedName>
        <fullName evidence="10">MLO-like protein</fullName>
    </submittedName>
</protein>
<dbReference type="Pfam" id="PF03094">
    <property type="entry name" value="Mlo"/>
    <property type="match status" value="1"/>
</dbReference>
<feature type="region of interest" description="Disordered" evidence="8">
    <location>
        <begin position="235"/>
        <end position="264"/>
    </location>
</feature>
<organism evidence="10">
    <name type="scientific">Rhizophora mucronata</name>
    <name type="common">Asiatic mangrove</name>
    <dbReference type="NCBI Taxonomy" id="61149"/>
    <lineage>
        <taxon>Eukaryota</taxon>
        <taxon>Viridiplantae</taxon>
        <taxon>Streptophyta</taxon>
        <taxon>Embryophyta</taxon>
        <taxon>Tracheophyta</taxon>
        <taxon>Spermatophyta</taxon>
        <taxon>Magnoliopsida</taxon>
        <taxon>eudicotyledons</taxon>
        <taxon>Gunneridae</taxon>
        <taxon>Pentapetalae</taxon>
        <taxon>rosids</taxon>
        <taxon>fabids</taxon>
        <taxon>Malpighiales</taxon>
        <taxon>Rhizophoraceae</taxon>
        <taxon>Rhizophora</taxon>
    </lineage>
</organism>
<dbReference type="PANTHER" id="PTHR31942:SF62">
    <property type="entry name" value="MLO-LIKE PROTEIN"/>
    <property type="match status" value="1"/>
</dbReference>
<reference evidence="10" key="1">
    <citation type="submission" date="2018-02" db="EMBL/GenBank/DDBJ databases">
        <title>Rhizophora mucronata_Transcriptome.</title>
        <authorList>
            <person name="Meera S.P."/>
            <person name="Sreeshan A."/>
            <person name="Augustine A."/>
        </authorList>
    </citation>
    <scope>NUCLEOTIDE SEQUENCE</scope>
    <source>
        <tissue evidence="10">Leaf</tissue>
    </source>
</reference>
<dbReference type="GO" id="GO:0006952">
    <property type="term" value="P:defense response"/>
    <property type="evidence" value="ECO:0007669"/>
    <property type="project" value="UniProtKB-KW"/>
</dbReference>
<keyword evidence="3 9" id="KW-0812">Transmembrane</keyword>
<evidence type="ECO:0000313" key="10">
    <source>
        <dbReference type="EMBL" id="MBX00926.1"/>
    </source>
</evidence>
<evidence type="ECO:0000256" key="5">
    <source>
        <dbReference type="ARBA" id="ARBA00022989"/>
    </source>
</evidence>
<proteinExistence type="inferred from homology"/>
<dbReference type="AlphaFoldDB" id="A0A2P2K5B7"/>
<dbReference type="GO" id="GO:0016020">
    <property type="term" value="C:membrane"/>
    <property type="evidence" value="ECO:0007669"/>
    <property type="project" value="UniProtKB-SubCell"/>
</dbReference>
<feature type="transmembrane region" description="Helical" evidence="9">
    <location>
        <begin position="12"/>
        <end position="30"/>
    </location>
</feature>
<evidence type="ECO:0000256" key="9">
    <source>
        <dbReference type="SAM" id="Phobius"/>
    </source>
</evidence>
<evidence type="ECO:0000256" key="3">
    <source>
        <dbReference type="ARBA" id="ARBA00022692"/>
    </source>
</evidence>
<feature type="transmembrane region" description="Helical" evidence="9">
    <location>
        <begin position="135"/>
        <end position="156"/>
    </location>
</feature>
<keyword evidence="6 9" id="KW-0472">Membrane</keyword>
<evidence type="ECO:0000256" key="4">
    <source>
        <dbReference type="ARBA" id="ARBA00022821"/>
    </source>
</evidence>
<feature type="transmembrane region" description="Helical" evidence="9">
    <location>
        <begin position="36"/>
        <end position="52"/>
    </location>
</feature>
<evidence type="ECO:0000256" key="8">
    <source>
        <dbReference type="SAM" id="MobiDB-lite"/>
    </source>
</evidence>
<comment type="subcellular location">
    <subcellularLocation>
        <location evidence="1">Membrane</location>
        <topology evidence="1">Multi-pass membrane protein</topology>
    </subcellularLocation>
</comment>
<feature type="compositionally biased region" description="Low complexity" evidence="8">
    <location>
        <begin position="243"/>
        <end position="256"/>
    </location>
</feature>
<keyword evidence="5 9" id="KW-1133">Transmembrane helix</keyword>
<keyword evidence="7" id="KW-0568">Pathogenesis-related protein</keyword>
<comment type="similarity">
    <text evidence="2">Belongs to the MLO family.</text>
</comment>
<sequence>MLRSMEEEFRDVVGISLPLWIYAICCIALDFHGTDIYFWLSFIPLILILLIGSKLHHVVVKLATEVQGTCPRLGNHQINLRDELFWFGKPRLLLQLMQFISFQNAFEMATFLWSLWEIKDSSCFMDNQRSTAVRLTSGVVTQFWCSFITFPLYIIVTQMGAKFKKTIVSDTVRKSLHGWQRRAKARHASTPLLGTETTPTPALTAIHGTPGIDDCSSCQTERSTLRWFLDNSSFQEEEEEEASAAPLAESDELSSSQHTSRCSL</sequence>
<evidence type="ECO:0000256" key="6">
    <source>
        <dbReference type="ARBA" id="ARBA00023136"/>
    </source>
</evidence>
<evidence type="ECO:0000256" key="1">
    <source>
        <dbReference type="ARBA" id="ARBA00004141"/>
    </source>
</evidence>